<evidence type="ECO:0000313" key="2">
    <source>
        <dbReference type="EMBL" id="MBW75924.1"/>
    </source>
</evidence>
<accession>A0A2M4DEB3</accession>
<keyword evidence="1" id="KW-0732">Signal</keyword>
<proteinExistence type="predicted"/>
<feature type="signal peptide" evidence="1">
    <location>
        <begin position="1"/>
        <end position="18"/>
    </location>
</feature>
<evidence type="ECO:0000256" key="1">
    <source>
        <dbReference type="SAM" id="SignalP"/>
    </source>
</evidence>
<feature type="chain" id="PRO_5014960639" evidence="1">
    <location>
        <begin position="19"/>
        <end position="73"/>
    </location>
</feature>
<dbReference type="AlphaFoldDB" id="A0A2M4DEB3"/>
<name>A0A2M4DEB3_ANODA</name>
<protein>
    <submittedName>
        <fullName evidence="2">Putative secreted protein</fullName>
    </submittedName>
</protein>
<reference evidence="2" key="1">
    <citation type="submission" date="2018-01" db="EMBL/GenBank/DDBJ databases">
        <title>An insight into the sialome of Amazonian anophelines.</title>
        <authorList>
            <person name="Ribeiro J.M."/>
            <person name="Scarpassa V."/>
            <person name="Calvo E."/>
        </authorList>
    </citation>
    <scope>NUCLEOTIDE SEQUENCE</scope>
</reference>
<sequence>MLSLSLLLPLFHPSCFNAITFRLLYRTGSNLLAYSAFNSSFWNIIHTATVTLYPPTSPPLDILPITTHDHQRQ</sequence>
<organism evidence="2">
    <name type="scientific">Anopheles darlingi</name>
    <name type="common">Mosquito</name>
    <dbReference type="NCBI Taxonomy" id="43151"/>
    <lineage>
        <taxon>Eukaryota</taxon>
        <taxon>Metazoa</taxon>
        <taxon>Ecdysozoa</taxon>
        <taxon>Arthropoda</taxon>
        <taxon>Hexapoda</taxon>
        <taxon>Insecta</taxon>
        <taxon>Pterygota</taxon>
        <taxon>Neoptera</taxon>
        <taxon>Endopterygota</taxon>
        <taxon>Diptera</taxon>
        <taxon>Nematocera</taxon>
        <taxon>Culicoidea</taxon>
        <taxon>Culicidae</taxon>
        <taxon>Anophelinae</taxon>
        <taxon>Anopheles</taxon>
    </lineage>
</organism>
<dbReference type="EMBL" id="GGFL01011746">
    <property type="protein sequence ID" value="MBW75924.1"/>
    <property type="molecule type" value="Transcribed_RNA"/>
</dbReference>